<name>A0ACC1NLD1_9HYPO</name>
<proteinExistence type="predicted"/>
<comment type="caution">
    <text evidence="1">The sequence shown here is derived from an EMBL/GenBank/DDBJ whole genome shotgun (WGS) entry which is preliminary data.</text>
</comment>
<evidence type="ECO:0000313" key="1">
    <source>
        <dbReference type="EMBL" id="KAJ2979889.1"/>
    </source>
</evidence>
<dbReference type="Proteomes" id="UP001143910">
    <property type="component" value="Unassembled WGS sequence"/>
</dbReference>
<protein>
    <submittedName>
        <fullName evidence="1">Uncharacterized protein</fullName>
    </submittedName>
</protein>
<accession>A0ACC1NLD1</accession>
<sequence length="311" mass="34811">MNVAIPNGYFESSWAIMSTIGLVNFFYGLMILHIIGWAPVCLVPVIVSASGALANGLGYVAFYGNYSITSRAIASAFADMAWLIEEAGLSFYSFIILRRILENYRRAVFMAIFWTMILIVAASKLSILALRVQFILRNMDSSRLPRIIDHLHTGYFIGIATVESVSAFFLLTHVGSVKRRSEAVMVQGQTLFGYLTRSTELRLTLLALLGVLRTITYNFQHTADGTAPVMTQLDRFAATLEMLFPGLMYIDVLASRLVFARTLDSRRCYTTSTATFNRAAPHELYLTNMRTKCGSVDHVEHGTRIYTRAYS</sequence>
<reference evidence="1" key="1">
    <citation type="submission" date="2022-08" db="EMBL/GenBank/DDBJ databases">
        <title>Genome Sequence of Lecanicillium fungicola.</title>
        <authorList>
            <person name="Buettner E."/>
        </authorList>
    </citation>
    <scope>NUCLEOTIDE SEQUENCE</scope>
    <source>
        <strain evidence="1">Babe33</strain>
    </source>
</reference>
<dbReference type="EMBL" id="JANJQO010000244">
    <property type="protein sequence ID" value="KAJ2979889.1"/>
    <property type="molecule type" value="Genomic_DNA"/>
</dbReference>
<evidence type="ECO:0000313" key="2">
    <source>
        <dbReference type="Proteomes" id="UP001143910"/>
    </source>
</evidence>
<gene>
    <name evidence="1" type="ORF">NQ176_g2978</name>
</gene>
<keyword evidence="2" id="KW-1185">Reference proteome</keyword>
<organism evidence="1 2">
    <name type="scientific">Zarea fungicola</name>
    <dbReference type="NCBI Taxonomy" id="93591"/>
    <lineage>
        <taxon>Eukaryota</taxon>
        <taxon>Fungi</taxon>
        <taxon>Dikarya</taxon>
        <taxon>Ascomycota</taxon>
        <taxon>Pezizomycotina</taxon>
        <taxon>Sordariomycetes</taxon>
        <taxon>Hypocreomycetidae</taxon>
        <taxon>Hypocreales</taxon>
        <taxon>Cordycipitaceae</taxon>
        <taxon>Zarea</taxon>
    </lineage>
</organism>